<dbReference type="Gene3D" id="1.25.40.10">
    <property type="entry name" value="Tetratricopeptide repeat domain"/>
    <property type="match status" value="2"/>
</dbReference>
<dbReference type="InterPro" id="IPR011990">
    <property type="entry name" value="TPR-like_helical_dom_sf"/>
</dbReference>
<dbReference type="InterPro" id="IPR011495">
    <property type="entry name" value="Sig_transdc_His_kin_sub2_dim/P"/>
</dbReference>
<dbReference type="SUPFAM" id="SSF48452">
    <property type="entry name" value="TPR-like"/>
    <property type="match status" value="2"/>
</dbReference>
<proteinExistence type="predicted"/>
<comment type="catalytic activity">
    <reaction evidence="1">
        <text>ATP + protein L-histidine = ADP + protein N-phospho-L-histidine.</text>
        <dbReference type="EC" id="2.7.13.3"/>
    </reaction>
</comment>
<keyword evidence="13" id="KW-1185">Reference proteome</keyword>
<keyword evidence="9" id="KW-1133">Transmembrane helix</keyword>
<sequence>MTKPYFLFSVLGAVFLCVCAAPQLSAQYSMDLNYSRDLIKKNKIDSAILILNAGIKKSANATEKGLAYLQLGSTYKQEQQYARALAAYRSALQLFKTQKATPGIFLTYTGIAELYRYQRLYRDAEEYLKLCEDLLKREKIPDAYLMKFYSRKAALFSEYHQKPDSALIYSEKAMILAHKTEDRDVLMQSLMEISGIYVRKHDYAQAIKLSAEVVALAQKDGNVQLQCDALVNLCRNLNLNEEYSKSIRTSLEAFEFAKKNKKTFNQLLFADNLQVAYSKINDYRNAHKYLRIRLDLTEDFYNKLHDQKVLEYEKKFRLAEKQNQIDDNHKLLLLKEEELKRQELIRYFILLMMLAAVLLTGVLLYNTRLIRKKNTALRLASEENELLVSETHHRINNNLQLISILIQNELKKNPALDAFSRRRITANIDSLGVLHRHLYQNATGKSLDLHAYLKDIWENAEVLFEANGITNRFEVAHTVLPEMQAMYFGLLVTELCMNSLKHAFTQENHKNIALLITSTDNGLSFCYTDNGKGTAEIPKLQLVDKLCRQLRVQYQLDTTNGFQINFDMNI</sequence>
<dbReference type="Pfam" id="PF07568">
    <property type="entry name" value="HisKA_2"/>
    <property type="match status" value="1"/>
</dbReference>
<keyword evidence="9" id="KW-0812">Transmembrane</keyword>
<keyword evidence="3" id="KW-0597">Phosphoprotein</keyword>
<evidence type="ECO:0000256" key="5">
    <source>
        <dbReference type="ARBA" id="ARBA00022741"/>
    </source>
</evidence>
<dbReference type="AlphaFoldDB" id="A0A4P6ZGH5"/>
<dbReference type="SUPFAM" id="SSF55874">
    <property type="entry name" value="ATPase domain of HSP90 chaperone/DNA topoisomerase II/histidine kinase"/>
    <property type="match status" value="1"/>
</dbReference>
<evidence type="ECO:0000259" key="11">
    <source>
        <dbReference type="Pfam" id="PF07568"/>
    </source>
</evidence>
<evidence type="ECO:0000256" key="7">
    <source>
        <dbReference type="ARBA" id="ARBA00022840"/>
    </source>
</evidence>
<keyword evidence="8" id="KW-0802">TPR repeat</keyword>
<evidence type="ECO:0000256" key="8">
    <source>
        <dbReference type="PROSITE-ProRule" id="PRU00339"/>
    </source>
</evidence>
<dbReference type="GO" id="GO:0005524">
    <property type="term" value="F:ATP binding"/>
    <property type="evidence" value="ECO:0007669"/>
    <property type="project" value="UniProtKB-KW"/>
</dbReference>
<evidence type="ECO:0000256" key="10">
    <source>
        <dbReference type="SAM" id="SignalP"/>
    </source>
</evidence>
<feature type="domain" description="Signal transduction histidine kinase subgroup 2 dimerisation and phosphoacceptor" evidence="11">
    <location>
        <begin position="390"/>
        <end position="459"/>
    </location>
</feature>
<dbReference type="InterPro" id="IPR019734">
    <property type="entry name" value="TPR_rpt"/>
</dbReference>
<dbReference type="Gene3D" id="3.30.565.10">
    <property type="entry name" value="Histidine kinase-like ATPase, C-terminal domain"/>
    <property type="match status" value="1"/>
</dbReference>
<dbReference type="KEGG" id="csal:NBC122_01955"/>
<dbReference type="RefSeq" id="WP_133440161.1">
    <property type="nucleotide sequence ID" value="NZ_CP037954.1"/>
</dbReference>
<dbReference type="SMART" id="SM00028">
    <property type="entry name" value="TPR"/>
    <property type="match status" value="2"/>
</dbReference>
<feature type="signal peptide" evidence="10">
    <location>
        <begin position="1"/>
        <end position="20"/>
    </location>
</feature>
<evidence type="ECO:0000313" key="13">
    <source>
        <dbReference type="Proteomes" id="UP000294419"/>
    </source>
</evidence>
<evidence type="ECO:0000256" key="6">
    <source>
        <dbReference type="ARBA" id="ARBA00022777"/>
    </source>
</evidence>
<dbReference type="PANTHER" id="PTHR41523:SF8">
    <property type="entry name" value="ETHYLENE RESPONSE SENSOR PROTEIN"/>
    <property type="match status" value="1"/>
</dbReference>
<name>A0A4P6ZGH5_9FLAO</name>
<evidence type="ECO:0000256" key="3">
    <source>
        <dbReference type="ARBA" id="ARBA00022553"/>
    </source>
</evidence>
<keyword evidence="4" id="KW-0808">Transferase</keyword>
<keyword evidence="7" id="KW-0067">ATP-binding</keyword>
<feature type="repeat" description="TPR" evidence="8">
    <location>
        <begin position="65"/>
        <end position="98"/>
    </location>
</feature>
<organism evidence="12 13">
    <name type="scientific">Chryseobacterium salivictor</name>
    <dbReference type="NCBI Taxonomy" id="2547600"/>
    <lineage>
        <taxon>Bacteria</taxon>
        <taxon>Pseudomonadati</taxon>
        <taxon>Bacteroidota</taxon>
        <taxon>Flavobacteriia</taxon>
        <taxon>Flavobacteriales</taxon>
        <taxon>Weeksellaceae</taxon>
        <taxon>Chryseobacterium group</taxon>
        <taxon>Chryseobacterium</taxon>
    </lineage>
</organism>
<keyword evidence="5" id="KW-0547">Nucleotide-binding</keyword>
<dbReference type="PANTHER" id="PTHR41523">
    <property type="entry name" value="TWO-COMPONENT SYSTEM SENSOR PROTEIN"/>
    <property type="match status" value="1"/>
</dbReference>
<feature type="transmembrane region" description="Helical" evidence="9">
    <location>
        <begin position="344"/>
        <end position="365"/>
    </location>
</feature>
<gene>
    <name evidence="12" type="ORF">NBC122_01955</name>
</gene>
<dbReference type="GO" id="GO:0004673">
    <property type="term" value="F:protein histidine kinase activity"/>
    <property type="evidence" value="ECO:0007669"/>
    <property type="project" value="UniProtKB-EC"/>
</dbReference>
<evidence type="ECO:0000256" key="9">
    <source>
        <dbReference type="SAM" id="Phobius"/>
    </source>
</evidence>
<keyword evidence="6" id="KW-0418">Kinase</keyword>
<evidence type="ECO:0000256" key="4">
    <source>
        <dbReference type="ARBA" id="ARBA00022679"/>
    </source>
</evidence>
<dbReference type="EMBL" id="CP037954">
    <property type="protein sequence ID" value="QBO58763.1"/>
    <property type="molecule type" value="Genomic_DNA"/>
</dbReference>
<dbReference type="EC" id="2.7.13.3" evidence="2"/>
<dbReference type="Proteomes" id="UP000294419">
    <property type="component" value="Chromosome"/>
</dbReference>
<reference evidence="12 13" key="1">
    <citation type="submission" date="2019-03" db="EMBL/GenBank/DDBJ databases">
        <authorList>
            <person name="Kim H."/>
            <person name="Yu S.-M."/>
        </authorList>
    </citation>
    <scope>NUCLEOTIDE SEQUENCE [LARGE SCALE GENOMIC DNA]</scope>
    <source>
        <strain evidence="12 13">NBC122</strain>
    </source>
</reference>
<evidence type="ECO:0000256" key="2">
    <source>
        <dbReference type="ARBA" id="ARBA00012438"/>
    </source>
</evidence>
<evidence type="ECO:0000313" key="12">
    <source>
        <dbReference type="EMBL" id="QBO58763.1"/>
    </source>
</evidence>
<feature type="chain" id="PRO_5020290890" description="histidine kinase" evidence="10">
    <location>
        <begin position="21"/>
        <end position="570"/>
    </location>
</feature>
<accession>A0A4P6ZGH5</accession>
<protein>
    <recommendedName>
        <fullName evidence="2">histidine kinase</fullName>
        <ecNumber evidence="2">2.7.13.3</ecNumber>
    </recommendedName>
</protein>
<keyword evidence="9" id="KW-0472">Membrane</keyword>
<dbReference type="PROSITE" id="PS50005">
    <property type="entry name" value="TPR"/>
    <property type="match status" value="1"/>
</dbReference>
<keyword evidence="10" id="KW-0732">Signal</keyword>
<evidence type="ECO:0000256" key="1">
    <source>
        <dbReference type="ARBA" id="ARBA00000085"/>
    </source>
</evidence>
<dbReference type="OrthoDB" id="1223659at2"/>
<dbReference type="InterPro" id="IPR036890">
    <property type="entry name" value="HATPase_C_sf"/>
</dbReference>